<evidence type="ECO:0000259" key="2">
    <source>
        <dbReference type="Pfam" id="PF07859"/>
    </source>
</evidence>
<reference evidence="3" key="1">
    <citation type="submission" date="2014-12" db="EMBL/GenBank/DDBJ databases">
        <title>Screening of lipase, protease and cellulase gene production in a fosmid metagenomic library from Lake Elementaita.</title>
        <authorList>
            <person name="Akanga J.O."/>
            <person name="Boga H.I."/>
            <person name="Klenk H.-P."/>
        </authorList>
    </citation>
    <scope>NUCLEOTIDE SEQUENCE</scope>
</reference>
<protein>
    <submittedName>
        <fullName evidence="3">Esterase lipase</fullName>
    </submittedName>
</protein>
<feature type="domain" description="Alpha/beta hydrolase fold-3" evidence="2">
    <location>
        <begin position="2"/>
        <end position="151"/>
    </location>
</feature>
<dbReference type="PANTHER" id="PTHR48081">
    <property type="entry name" value="AB HYDROLASE SUPERFAMILY PROTEIN C4A8.06C"/>
    <property type="match status" value="1"/>
</dbReference>
<dbReference type="GO" id="GO:0004806">
    <property type="term" value="F:triacylglycerol lipase activity"/>
    <property type="evidence" value="ECO:0007669"/>
    <property type="project" value="TreeGrafter"/>
</dbReference>
<proteinExistence type="predicted"/>
<evidence type="ECO:0000256" key="1">
    <source>
        <dbReference type="ARBA" id="ARBA00022801"/>
    </source>
</evidence>
<dbReference type="SUPFAM" id="SSF53474">
    <property type="entry name" value="alpha/beta-Hydrolases"/>
    <property type="match status" value="1"/>
</dbReference>
<sequence length="178" mass="18761">MVTACQWLRANGYPAEHTATAGDSAGANLAISTALKLRELGEPLPAAIIAFSPWLDMENRGKTLETNADSDALVSRAVSEMMATMYLGGASPAEPLANCLHADLSGLPPVFVAAGGAETLLDNAERFVEQAQSSGVDATLEIQPGQQHVYQFMAGRAKEADATIHNAAEWLRPRLGLS</sequence>
<accession>A0A0B4ZP89</accession>
<dbReference type="InterPro" id="IPR029058">
    <property type="entry name" value="AB_hydrolase_fold"/>
</dbReference>
<dbReference type="AlphaFoldDB" id="A0A0B4ZP89"/>
<organism evidence="3">
    <name type="scientific">uncultured microorganism</name>
    <dbReference type="NCBI Taxonomy" id="358574"/>
    <lineage>
        <taxon>unclassified sequences</taxon>
        <taxon>environmental samples</taxon>
    </lineage>
</organism>
<dbReference type="InterPro" id="IPR013094">
    <property type="entry name" value="AB_hydrolase_3"/>
</dbReference>
<name>A0A0B4ZP89_9ZZZZ</name>
<dbReference type="Gene3D" id="3.40.50.1820">
    <property type="entry name" value="alpha/beta hydrolase"/>
    <property type="match status" value="1"/>
</dbReference>
<dbReference type="InterPro" id="IPR050300">
    <property type="entry name" value="GDXG_lipolytic_enzyme"/>
</dbReference>
<dbReference type="PANTHER" id="PTHR48081:SF30">
    <property type="entry name" value="ACETYL-HYDROLASE LIPR-RELATED"/>
    <property type="match status" value="1"/>
</dbReference>
<dbReference type="EMBL" id="KP262437">
    <property type="protein sequence ID" value="AJD73954.1"/>
    <property type="molecule type" value="Genomic_DNA"/>
</dbReference>
<evidence type="ECO:0000313" key="3">
    <source>
        <dbReference type="EMBL" id="AJD73954.1"/>
    </source>
</evidence>
<dbReference type="Pfam" id="PF07859">
    <property type="entry name" value="Abhydrolase_3"/>
    <property type="match status" value="1"/>
</dbReference>
<keyword evidence="1" id="KW-0378">Hydrolase</keyword>